<name>A0A1F5YY95_9BACT</name>
<dbReference type="GO" id="GO:0006487">
    <property type="term" value="P:protein N-linked glycosylation"/>
    <property type="evidence" value="ECO:0007669"/>
    <property type="project" value="TreeGrafter"/>
</dbReference>
<dbReference type="InterPro" id="IPR046348">
    <property type="entry name" value="SIS_dom_sf"/>
</dbReference>
<dbReference type="Proteomes" id="UP000179129">
    <property type="component" value="Unassembled WGS sequence"/>
</dbReference>
<evidence type="ECO:0000256" key="1">
    <source>
        <dbReference type="ARBA" id="ARBA00001031"/>
    </source>
</evidence>
<dbReference type="AlphaFoldDB" id="A0A1F5YY95"/>
<evidence type="ECO:0000256" key="3">
    <source>
        <dbReference type="ARBA" id="ARBA00016090"/>
    </source>
</evidence>
<dbReference type="PANTHER" id="PTHR10937:SF0">
    <property type="entry name" value="GLUTAMINE--FRUCTOSE-6-PHOSPHATE TRANSAMINASE (ISOMERIZING)"/>
    <property type="match status" value="1"/>
</dbReference>
<comment type="caution">
    <text evidence="5">The sequence shown here is derived from an EMBL/GenBank/DDBJ whole genome shotgun (WGS) entry which is preliminary data.</text>
</comment>
<dbReference type="PANTHER" id="PTHR10937">
    <property type="entry name" value="GLUCOSAMINE--FRUCTOSE-6-PHOSPHATE AMINOTRANSFERASE, ISOMERIZING"/>
    <property type="match status" value="1"/>
</dbReference>
<dbReference type="GO" id="GO:0097367">
    <property type="term" value="F:carbohydrate derivative binding"/>
    <property type="evidence" value="ECO:0007669"/>
    <property type="project" value="InterPro"/>
</dbReference>
<comment type="catalytic activity">
    <reaction evidence="1">
        <text>D-fructose 6-phosphate + L-glutamine = D-glucosamine 6-phosphate + L-glutamate</text>
        <dbReference type="Rhea" id="RHEA:13237"/>
        <dbReference type="ChEBI" id="CHEBI:29985"/>
        <dbReference type="ChEBI" id="CHEBI:58359"/>
        <dbReference type="ChEBI" id="CHEBI:58725"/>
        <dbReference type="ChEBI" id="CHEBI:61527"/>
        <dbReference type="EC" id="2.6.1.16"/>
    </reaction>
</comment>
<evidence type="ECO:0000313" key="6">
    <source>
        <dbReference type="Proteomes" id="UP000179129"/>
    </source>
</evidence>
<dbReference type="InterPro" id="IPR001347">
    <property type="entry name" value="SIS_dom"/>
</dbReference>
<dbReference type="SUPFAM" id="SSF53697">
    <property type="entry name" value="SIS domain"/>
    <property type="match status" value="1"/>
</dbReference>
<dbReference type="STRING" id="1817867.A3F83_08460"/>
<evidence type="ECO:0000256" key="2">
    <source>
        <dbReference type="ARBA" id="ARBA00012916"/>
    </source>
</evidence>
<evidence type="ECO:0000259" key="4">
    <source>
        <dbReference type="PROSITE" id="PS51464"/>
    </source>
</evidence>
<accession>A0A1F5YY95</accession>
<organism evidence="5 6">
    <name type="scientific">Candidatus Glassbacteria bacterium RIFCSPLOWO2_12_FULL_58_11</name>
    <dbReference type="NCBI Taxonomy" id="1817867"/>
    <lineage>
        <taxon>Bacteria</taxon>
        <taxon>Candidatus Glassiibacteriota</taxon>
    </lineage>
</organism>
<sequence>MTRFLDEVDSQPAALLELAGFYRAAGAPLLKEWEKLLGRHSSLAFIGMGTSELAACLVLDALASLGKSVTIHDAGEYLHYLLEYSSRDRLYVLISQSGASAETDKVCRALAGVAPRVVLANEEKSPMALAADLFLPLKAGAERSISNKTYLNTLALLYLLAGGGLDKLEAVAGYLGHSCSEKEVSAAAEFLRPAESIHFIARGPALAAARQMALTFMEGAKCHGTAFAAGAFRHGPFEVLGENHRAVCLAPQGKTSALTLAMAREMASRGSRVVLLTDLEEIPEEDNLCVIRVKSFGEERLFPLALVVLQGHLLHHVAALRGYEAGVFRVVSKVTTVE</sequence>
<dbReference type="GO" id="GO:0004360">
    <property type="term" value="F:glutamine-fructose-6-phosphate transaminase (isomerizing) activity"/>
    <property type="evidence" value="ECO:0007669"/>
    <property type="project" value="UniProtKB-EC"/>
</dbReference>
<reference evidence="5 6" key="1">
    <citation type="journal article" date="2016" name="Nat. Commun.">
        <title>Thousands of microbial genomes shed light on interconnected biogeochemical processes in an aquifer system.</title>
        <authorList>
            <person name="Anantharaman K."/>
            <person name="Brown C.T."/>
            <person name="Hug L.A."/>
            <person name="Sharon I."/>
            <person name="Castelle C.J."/>
            <person name="Probst A.J."/>
            <person name="Thomas B.C."/>
            <person name="Singh A."/>
            <person name="Wilkins M.J."/>
            <person name="Karaoz U."/>
            <person name="Brodie E.L."/>
            <person name="Williams K.H."/>
            <person name="Hubbard S.S."/>
            <person name="Banfield J.F."/>
        </authorList>
    </citation>
    <scope>NUCLEOTIDE SEQUENCE [LARGE SCALE GENOMIC DNA]</scope>
</reference>
<evidence type="ECO:0000313" key="5">
    <source>
        <dbReference type="EMBL" id="OGG05169.1"/>
    </source>
</evidence>
<dbReference type="GO" id="GO:0005829">
    <property type="term" value="C:cytosol"/>
    <property type="evidence" value="ECO:0007669"/>
    <property type="project" value="TreeGrafter"/>
</dbReference>
<dbReference type="CDD" id="cd05009">
    <property type="entry name" value="SIS_GlmS_GlmD_2"/>
    <property type="match status" value="1"/>
</dbReference>
<gene>
    <name evidence="5" type="ORF">A3F83_08460</name>
</gene>
<dbReference type="Pfam" id="PF01380">
    <property type="entry name" value="SIS"/>
    <property type="match status" value="2"/>
</dbReference>
<dbReference type="EC" id="2.6.1.16" evidence="2"/>
<dbReference type="EMBL" id="MFIX01000083">
    <property type="protein sequence ID" value="OGG05169.1"/>
    <property type="molecule type" value="Genomic_DNA"/>
</dbReference>
<dbReference type="GO" id="GO:0006002">
    <property type="term" value="P:fructose 6-phosphate metabolic process"/>
    <property type="evidence" value="ECO:0007669"/>
    <property type="project" value="TreeGrafter"/>
</dbReference>
<feature type="domain" description="SIS" evidence="4">
    <location>
        <begin position="33"/>
        <end position="170"/>
    </location>
</feature>
<dbReference type="GO" id="GO:0006047">
    <property type="term" value="P:UDP-N-acetylglucosamine metabolic process"/>
    <property type="evidence" value="ECO:0007669"/>
    <property type="project" value="TreeGrafter"/>
</dbReference>
<dbReference type="InterPro" id="IPR035490">
    <property type="entry name" value="GlmS/FrlB_SIS"/>
</dbReference>
<dbReference type="PROSITE" id="PS51464">
    <property type="entry name" value="SIS"/>
    <property type="match status" value="2"/>
</dbReference>
<feature type="domain" description="SIS" evidence="4">
    <location>
        <begin position="187"/>
        <end position="323"/>
    </location>
</feature>
<proteinExistence type="predicted"/>
<protein>
    <recommendedName>
        <fullName evidence="3">Glutamine--fructose-6-phosphate aminotransferase [isomerizing]</fullName>
        <ecNumber evidence="2">2.6.1.16</ecNumber>
    </recommendedName>
</protein>
<dbReference type="Gene3D" id="3.40.50.10490">
    <property type="entry name" value="Glucose-6-phosphate isomerase like protein, domain 1"/>
    <property type="match status" value="2"/>
</dbReference>